<organism evidence="2 3">
    <name type="scientific">Gossypium raimondii</name>
    <name type="common">Peruvian cotton</name>
    <name type="synonym">Gossypium klotzschianum subsp. raimondii</name>
    <dbReference type="NCBI Taxonomy" id="29730"/>
    <lineage>
        <taxon>Eukaryota</taxon>
        <taxon>Viridiplantae</taxon>
        <taxon>Streptophyta</taxon>
        <taxon>Embryophyta</taxon>
        <taxon>Tracheophyta</taxon>
        <taxon>Spermatophyta</taxon>
        <taxon>Magnoliopsida</taxon>
        <taxon>eudicotyledons</taxon>
        <taxon>Gunneridae</taxon>
        <taxon>Pentapetalae</taxon>
        <taxon>rosids</taxon>
        <taxon>malvids</taxon>
        <taxon>Malvales</taxon>
        <taxon>Malvaceae</taxon>
        <taxon>Malvoideae</taxon>
        <taxon>Gossypium</taxon>
    </lineage>
</organism>
<dbReference type="Gramene" id="KJB41520">
    <property type="protein sequence ID" value="KJB41520"/>
    <property type="gene ID" value="B456_007G108200"/>
</dbReference>
<protein>
    <submittedName>
        <fullName evidence="2">Uncharacterized protein</fullName>
    </submittedName>
</protein>
<feature type="region of interest" description="Disordered" evidence="1">
    <location>
        <begin position="1"/>
        <end position="29"/>
    </location>
</feature>
<gene>
    <name evidence="2" type="ORF">B456_007G108200</name>
</gene>
<dbReference type="Proteomes" id="UP000032304">
    <property type="component" value="Chromosome 7"/>
</dbReference>
<evidence type="ECO:0000313" key="2">
    <source>
        <dbReference type="EMBL" id="KJB41520.1"/>
    </source>
</evidence>
<sequence length="103" mass="11249">MASEAPSWGDQWGFEGIERDGSKKSQGKCGFHKAKTTAFMGAKKLKLGASKAITWVKNKSQKRNSKCHRNINIGWKSSGAMICWVLDGARDGQNSEGVIGWCS</sequence>
<evidence type="ECO:0000256" key="1">
    <source>
        <dbReference type="SAM" id="MobiDB-lite"/>
    </source>
</evidence>
<name>A0A0D2TD25_GOSRA</name>
<keyword evidence="3" id="KW-1185">Reference proteome</keyword>
<accession>A0A0D2TD25</accession>
<reference evidence="2 3" key="1">
    <citation type="journal article" date="2012" name="Nature">
        <title>Repeated polyploidization of Gossypium genomes and the evolution of spinnable cotton fibres.</title>
        <authorList>
            <person name="Paterson A.H."/>
            <person name="Wendel J.F."/>
            <person name="Gundlach H."/>
            <person name="Guo H."/>
            <person name="Jenkins J."/>
            <person name="Jin D."/>
            <person name="Llewellyn D."/>
            <person name="Showmaker K.C."/>
            <person name="Shu S."/>
            <person name="Udall J."/>
            <person name="Yoo M.J."/>
            <person name="Byers R."/>
            <person name="Chen W."/>
            <person name="Doron-Faigenboim A."/>
            <person name="Duke M.V."/>
            <person name="Gong L."/>
            <person name="Grimwood J."/>
            <person name="Grover C."/>
            <person name="Grupp K."/>
            <person name="Hu G."/>
            <person name="Lee T.H."/>
            <person name="Li J."/>
            <person name="Lin L."/>
            <person name="Liu T."/>
            <person name="Marler B.S."/>
            <person name="Page J.T."/>
            <person name="Roberts A.W."/>
            <person name="Romanel E."/>
            <person name="Sanders W.S."/>
            <person name="Szadkowski E."/>
            <person name="Tan X."/>
            <person name="Tang H."/>
            <person name="Xu C."/>
            <person name="Wang J."/>
            <person name="Wang Z."/>
            <person name="Zhang D."/>
            <person name="Zhang L."/>
            <person name="Ashrafi H."/>
            <person name="Bedon F."/>
            <person name="Bowers J.E."/>
            <person name="Brubaker C.L."/>
            <person name="Chee P.W."/>
            <person name="Das S."/>
            <person name="Gingle A.R."/>
            <person name="Haigler C.H."/>
            <person name="Harker D."/>
            <person name="Hoffmann L.V."/>
            <person name="Hovav R."/>
            <person name="Jones D.C."/>
            <person name="Lemke C."/>
            <person name="Mansoor S."/>
            <person name="ur Rahman M."/>
            <person name="Rainville L.N."/>
            <person name="Rambani A."/>
            <person name="Reddy U.K."/>
            <person name="Rong J.K."/>
            <person name="Saranga Y."/>
            <person name="Scheffler B.E."/>
            <person name="Scheffler J.A."/>
            <person name="Stelly D.M."/>
            <person name="Triplett B.A."/>
            <person name="Van Deynze A."/>
            <person name="Vaslin M.F."/>
            <person name="Waghmare V.N."/>
            <person name="Walford S.A."/>
            <person name="Wright R.J."/>
            <person name="Zaki E.A."/>
            <person name="Zhang T."/>
            <person name="Dennis E.S."/>
            <person name="Mayer K.F."/>
            <person name="Peterson D.G."/>
            <person name="Rokhsar D.S."/>
            <person name="Wang X."/>
            <person name="Schmutz J."/>
        </authorList>
    </citation>
    <scope>NUCLEOTIDE SEQUENCE [LARGE SCALE GENOMIC DNA]</scope>
</reference>
<dbReference type="AlphaFoldDB" id="A0A0D2TD25"/>
<dbReference type="OMA" id="NSKCHRN"/>
<dbReference type="EMBL" id="CM001746">
    <property type="protein sequence ID" value="KJB41520.1"/>
    <property type="molecule type" value="Genomic_DNA"/>
</dbReference>
<evidence type="ECO:0000313" key="3">
    <source>
        <dbReference type="Proteomes" id="UP000032304"/>
    </source>
</evidence>
<proteinExistence type="predicted"/>